<keyword evidence="1" id="KW-0175">Coiled coil</keyword>
<evidence type="ECO:0000313" key="4">
    <source>
        <dbReference type="Proteomes" id="UP001165083"/>
    </source>
</evidence>
<feature type="coiled-coil region" evidence="1">
    <location>
        <begin position="275"/>
        <end position="433"/>
    </location>
</feature>
<accession>A0A9W6WYE7</accession>
<evidence type="ECO:0000313" key="3">
    <source>
        <dbReference type="EMBL" id="GMF22505.1"/>
    </source>
</evidence>
<proteinExistence type="predicted"/>
<feature type="coiled-coil region" evidence="1">
    <location>
        <begin position="143"/>
        <end position="177"/>
    </location>
</feature>
<evidence type="ECO:0000256" key="1">
    <source>
        <dbReference type="SAM" id="Coils"/>
    </source>
</evidence>
<feature type="coiled-coil region" evidence="1">
    <location>
        <begin position="23"/>
        <end position="107"/>
    </location>
</feature>
<feature type="compositionally biased region" description="Low complexity" evidence="2">
    <location>
        <begin position="473"/>
        <end position="482"/>
    </location>
</feature>
<feature type="region of interest" description="Disordered" evidence="2">
    <location>
        <begin position="466"/>
        <end position="489"/>
    </location>
</feature>
<organism evidence="3 4">
    <name type="scientific">Phytophthora lilii</name>
    <dbReference type="NCBI Taxonomy" id="2077276"/>
    <lineage>
        <taxon>Eukaryota</taxon>
        <taxon>Sar</taxon>
        <taxon>Stramenopiles</taxon>
        <taxon>Oomycota</taxon>
        <taxon>Peronosporomycetes</taxon>
        <taxon>Peronosporales</taxon>
        <taxon>Peronosporaceae</taxon>
        <taxon>Phytophthora</taxon>
    </lineage>
</organism>
<reference evidence="3" key="1">
    <citation type="submission" date="2023-04" db="EMBL/GenBank/DDBJ databases">
        <title>Phytophthora lilii NBRC 32176.</title>
        <authorList>
            <person name="Ichikawa N."/>
            <person name="Sato H."/>
            <person name="Tonouchi N."/>
        </authorList>
    </citation>
    <scope>NUCLEOTIDE SEQUENCE</scope>
    <source>
        <strain evidence="3">NBRC 32176</strain>
    </source>
</reference>
<comment type="caution">
    <text evidence="3">The sequence shown here is derived from an EMBL/GenBank/DDBJ whole genome shotgun (WGS) entry which is preliminary data.</text>
</comment>
<dbReference type="EMBL" id="BSXW01000443">
    <property type="protein sequence ID" value="GMF22505.1"/>
    <property type="molecule type" value="Genomic_DNA"/>
</dbReference>
<dbReference type="AlphaFoldDB" id="A0A9W6WYE7"/>
<gene>
    <name evidence="3" type="ORF">Plil01_000898300</name>
</gene>
<name>A0A9W6WYE7_9STRA</name>
<sequence>MEKRAADLHSSLTSTVERYRLLEDSTTQEKTQLRRDKQELERLIRLKEEEAGQRQVLAIAKAEAKAQSATAQLESVMKQLDQAQQALVHLRRELKAAQTDNKQIQGTIRSLHNDMKVRNEDVERLTSELSIATTAAESKAVLLQQSEARIEASAQEIKRQQALLDEQAHQVQLLEAKLSRSVPVDDEELLSRQQREESAWHQRVSALEHALVAERQNTSLFRDQQRKAVAMEQEKAAHAMEQAQAVAAELATANLCLLERKRQREQEQHAFDAKLKEYADRIVQLTSDKDALEGDSDTLRSQHEQLRQRMERGAEDAATAKNKMQEELAVVKDELKNLMEIRENLDRALAHALASPRGRSARHQASLSEVRVELQKAKQKIAVLEDQLSRNGLIRKSEIDGLKKQRATERLQIEKERAELEQQREDQAAAESKHKIDHDLLKQIIVLLAQRLKILVALFDTESMSCSSHDEGAASGNAEAGSTRPPSENVETWRGIQQQWKALHQGLEDADWKLVDMRSRLEALHLEYLGQSMPPLEFTQQPSRSALLPGFHGPNPFSDAVAAGRDTVPVADQLKASRLLRRLSCPGERLESRARQVKGASFSRLHHAFRPAD</sequence>
<keyword evidence="4" id="KW-1185">Reference proteome</keyword>
<dbReference type="Proteomes" id="UP001165083">
    <property type="component" value="Unassembled WGS sequence"/>
</dbReference>
<protein>
    <submittedName>
        <fullName evidence="3">Unnamed protein product</fullName>
    </submittedName>
</protein>
<dbReference type="OrthoDB" id="74810at2759"/>
<evidence type="ECO:0000256" key="2">
    <source>
        <dbReference type="SAM" id="MobiDB-lite"/>
    </source>
</evidence>